<dbReference type="Pfam" id="PF01521">
    <property type="entry name" value="Fe-S_biosyn"/>
    <property type="match status" value="1"/>
</dbReference>
<organism evidence="2 3">
    <name type="scientific">Paenibacillus naphthalenovorans</name>
    <dbReference type="NCBI Taxonomy" id="162209"/>
    <lineage>
        <taxon>Bacteria</taxon>
        <taxon>Bacillati</taxon>
        <taxon>Bacillota</taxon>
        <taxon>Bacilli</taxon>
        <taxon>Bacillales</taxon>
        <taxon>Paenibacillaceae</taxon>
        <taxon>Paenibacillus</taxon>
    </lineage>
</organism>
<keyword evidence="3" id="KW-1185">Reference proteome</keyword>
<dbReference type="Proteomes" id="UP000061660">
    <property type="component" value="Chromosome"/>
</dbReference>
<gene>
    <name evidence="2" type="ORF">IJ22_03090</name>
</gene>
<dbReference type="NCBIfam" id="NF010147">
    <property type="entry name" value="PRK13623.1"/>
    <property type="match status" value="1"/>
</dbReference>
<reference evidence="3" key="1">
    <citation type="submission" date="2015-12" db="EMBL/GenBank/DDBJ databases">
        <title>Complete genome sequences of two moderately thermophilic Paenibacillus species.</title>
        <authorList>
            <person name="Butler R.III."/>
            <person name="Wang J."/>
            <person name="Stark B.C."/>
            <person name="Pombert J.-F."/>
        </authorList>
    </citation>
    <scope>NUCLEOTIDE SEQUENCE [LARGE SCALE GENOMIC DNA]</scope>
    <source>
        <strain evidence="3">32O-Y</strain>
    </source>
</reference>
<dbReference type="KEGG" id="pnp:IJ22_03090"/>
<evidence type="ECO:0000313" key="2">
    <source>
        <dbReference type="EMBL" id="ALS20698.1"/>
    </source>
</evidence>
<dbReference type="GO" id="GO:0030674">
    <property type="term" value="F:protein-macromolecule adaptor activity"/>
    <property type="evidence" value="ECO:0007669"/>
    <property type="project" value="TreeGrafter"/>
</dbReference>
<protein>
    <submittedName>
        <fullName evidence="2">Iron-sulfur cluster insertion protein ErpA</fullName>
    </submittedName>
</protein>
<dbReference type="PROSITE" id="PS01152">
    <property type="entry name" value="HESB"/>
    <property type="match status" value="1"/>
</dbReference>
<dbReference type="PATRIC" id="fig|162209.4.peg.326"/>
<dbReference type="RefSeq" id="WP_062406741.1">
    <property type="nucleotide sequence ID" value="NZ_CP013652.1"/>
</dbReference>
<dbReference type="InterPro" id="IPR031108">
    <property type="entry name" value="IscA_plant_cyanobact"/>
</dbReference>
<dbReference type="EMBL" id="CP013652">
    <property type="protein sequence ID" value="ALS20698.1"/>
    <property type="molecule type" value="Genomic_DNA"/>
</dbReference>
<sequence>MITISESACDKIKEMLAAEETANLFLRIGVKSGGCSGFSYGMGFDDTQQQDDKVLDINGLKVVVDPDSAKYLYGVEIDYQDAGMGGGFTIHNPNAVATCGCGSSFKMKDEEGTPEKCDDKVEV</sequence>
<dbReference type="Gene3D" id="2.60.300.12">
    <property type="entry name" value="HesB-like domain"/>
    <property type="match status" value="1"/>
</dbReference>
<reference evidence="2 3" key="2">
    <citation type="journal article" date="2016" name="Genome Announc.">
        <title>Complete Genome Sequences of Two Interactive Moderate Thermophiles, Paenibacillus napthalenovorans 32O-Y and Paenibacillus sp. 32O-W.</title>
        <authorList>
            <person name="Butler R.R.III."/>
            <person name="Wang J."/>
            <person name="Stark B.C."/>
            <person name="Pombert J.F."/>
        </authorList>
    </citation>
    <scope>NUCLEOTIDE SEQUENCE [LARGE SCALE GENOMIC DNA]</scope>
    <source>
        <strain evidence="2 3">32O-Y</strain>
    </source>
</reference>
<dbReference type="PANTHER" id="PTHR47265">
    <property type="entry name" value="IRON-SULFUR ASSEMBLY PROTEIN ISCA, CHLOROPLASTIC"/>
    <property type="match status" value="1"/>
</dbReference>
<dbReference type="InterPro" id="IPR017870">
    <property type="entry name" value="FeS_cluster_insertion_CS"/>
</dbReference>
<evidence type="ECO:0000259" key="1">
    <source>
        <dbReference type="Pfam" id="PF01521"/>
    </source>
</evidence>
<evidence type="ECO:0000313" key="3">
    <source>
        <dbReference type="Proteomes" id="UP000061660"/>
    </source>
</evidence>
<accession>A0A0U2W5K1</accession>
<dbReference type="SUPFAM" id="SSF89360">
    <property type="entry name" value="HesB-like domain"/>
    <property type="match status" value="1"/>
</dbReference>
<dbReference type="InterPro" id="IPR035903">
    <property type="entry name" value="HesB-like_dom_sf"/>
</dbReference>
<dbReference type="AlphaFoldDB" id="A0A0U2W5K1"/>
<feature type="domain" description="Core" evidence="1">
    <location>
        <begin position="2"/>
        <end position="102"/>
    </location>
</feature>
<dbReference type="InterPro" id="IPR016092">
    <property type="entry name" value="ATAP"/>
</dbReference>
<dbReference type="GO" id="GO:0051537">
    <property type="term" value="F:2 iron, 2 sulfur cluster binding"/>
    <property type="evidence" value="ECO:0007669"/>
    <property type="project" value="UniProtKB-ARBA"/>
</dbReference>
<name>A0A0U2W5K1_9BACL</name>
<dbReference type="OrthoDB" id="9801228at2"/>
<dbReference type="NCBIfam" id="TIGR00049">
    <property type="entry name" value="iron-sulfur cluster assembly accessory protein"/>
    <property type="match status" value="1"/>
</dbReference>
<dbReference type="GO" id="GO:0016226">
    <property type="term" value="P:iron-sulfur cluster assembly"/>
    <property type="evidence" value="ECO:0007669"/>
    <property type="project" value="InterPro"/>
</dbReference>
<dbReference type="STRING" id="162209.IJ22_03090"/>
<proteinExistence type="predicted"/>
<dbReference type="PANTHER" id="PTHR47265:SF1">
    <property type="entry name" value="IRON-SULFUR ASSEMBLY PROTEIN ISCA, CHLOROPLASTIC"/>
    <property type="match status" value="1"/>
</dbReference>
<dbReference type="InterPro" id="IPR000361">
    <property type="entry name" value="ATAP_core_dom"/>
</dbReference>